<protein>
    <recommendedName>
        <fullName evidence="5">Inner membrane-spanning protein YciB</fullName>
    </recommendedName>
</protein>
<keyword evidence="4 5" id="KW-0472">Membrane</keyword>
<evidence type="ECO:0000313" key="7">
    <source>
        <dbReference type="Proteomes" id="UP000469385"/>
    </source>
</evidence>
<keyword evidence="1 5" id="KW-1003">Cell membrane</keyword>
<feature type="transmembrane region" description="Helical" evidence="5">
    <location>
        <begin position="12"/>
        <end position="42"/>
    </location>
</feature>
<dbReference type="Pfam" id="PF04279">
    <property type="entry name" value="IspA"/>
    <property type="match status" value="1"/>
</dbReference>
<evidence type="ECO:0000256" key="5">
    <source>
        <dbReference type="HAMAP-Rule" id="MF_00189"/>
    </source>
</evidence>
<dbReference type="RefSeq" id="WP_157398845.1">
    <property type="nucleotide sequence ID" value="NZ_WSEL01000009.1"/>
</dbReference>
<feature type="transmembrane region" description="Helical" evidence="5">
    <location>
        <begin position="49"/>
        <end position="68"/>
    </location>
</feature>
<reference evidence="6 7" key="1">
    <citation type="submission" date="2019-12" db="EMBL/GenBank/DDBJ databases">
        <authorList>
            <person name="Huq M.A."/>
        </authorList>
    </citation>
    <scope>NUCLEOTIDE SEQUENCE [LARGE SCALE GENOMIC DNA]</scope>
    <source>
        <strain evidence="6 7">MAH-25</strain>
    </source>
</reference>
<sequence>MNAFIDFLPGVVFLAALLLFDIYTATALTMGATVLQIALLLVLRKKITAVHWFTLGVVLVFGTATLVLHDATFIKWKPTVINWIMATALLVGPPLLGKNFIRLLLQEHVKAPDVAWARANLAWAALFVVLGAANLVVAFNFSEKTWGVFKVFGMPAVIAVFSVVLMLYLGRFSPPEVEAEVSKR</sequence>
<keyword evidence="3 5" id="KW-1133">Transmembrane helix</keyword>
<dbReference type="AlphaFoldDB" id="A0A6N8IUS6"/>
<dbReference type="PANTHER" id="PTHR36917">
    <property type="entry name" value="INTRACELLULAR SEPTATION PROTEIN A-RELATED"/>
    <property type="match status" value="1"/>
</dbReference>
<dbReference type="HAMAP" id="MF_00189">
    <property type="entry name" value="YciB"/>
    <property type="match status" value="1"/>
</dbReference>
<gene>
    <name evidence="5" type="primary">yciB</name>
    <name evidence="6" type="ORF">GON04_14760</name>
</gene>
<dbReference type="GO" id="GO:0005886">
    <property type="term" value="C:plasma membrane"/>
    <property type="evidence" value="ECO:0007669"/>
    <property type="project" value="UniProtKB-SubCell"/>
</dbReference>
<evidence type="ECO:0000256" key="3">
    <source>
        <dbReference type="ARBA" id="ARBA00022989"/>
    </source>
</evidence>
<evidence type="ECO:0000256" key="2">
    <source>
        <dbReference type="ARBA" id="ARBA00022692"/>
    </source>
</evidence>
<accession>A0A6N8IUS6</accession>
<keyword evidence="7" id="KW-1185">Reference proteome</keyword>
<evidence type="ECO:0000256" key="1">
    <source>
        <dbReference type="ARBA" id="ARBA00022475"/>
    </source>
</evidence>
<comment type="caution">
    <text evidence="6">The sequence shown here is derived from an EMBL/GenBank/DDBJ whole genome shotgun (WGS) entry which is preliminary data.</text>
</comment>
<comment type="function">
    <text evidence="5">Plays a role in cell envelope biogenesis, maintenance of cell envelope integrity and membrane homeostasis.</text>
</comment>
<proteinExistence type="inferred from homology"/>
<feature type="transmembrane region" description="Helical" evidence="5">
    <location>
        <begin position="80"/>
        <end position="101"/>
    </location>
</feature>
<evidence type="ECO:0000313" key="6">
    <source>
        <dbReference type="EMBL" id="MVQ30719.1"/>
    </source>
</evidence>
<feature type="transmembrane region" description="Helical" evidence="5">
    <location>
        <begin position="121"/>
        <end position="141"/>
    </location>
</feature>
<evidence type="ECO:0000256" key="4">
    <source>
        <dbReference type="ARBA" id="ARBA00023136"/>
    </source>
</evidence>
<dbReference type="Proteomes" id="UP000469385">
    <property type="component" value="Unassembled WGS sequence"/>
</dbReference>
<dbReference type="InterPro" id="IPR006008">
    <property type="entry name" value="YciB"/>
</dbReference>
<feature type="transmembrane region" description="Helical" evidence="5">
    <location>
        <begin position="147"/>
        <end position="169"/>
    </location>
</feature>
<comment type="similarity">
    <text evidence="5">Belongs to the YciB family.</text>
</comment>
<dbReference type="EMBL" id="WSEL01000009">
    <property type="protein sequence ID" value="MVQ30719.1"/>
    <property type="molecule type" value="Genomic_DNA"/>
</dbReference>
<keyword evidence="5" id="KW-0997">Cell inner membrane</keyword>
<organism evidence="6 7">
    <name type="scientific">Ramlibacter pinisoli</name>
    <dbReference type="NCBI Taxonomy" id="2682844"/>
    <lineage>
        <taxon>Bacteria</taxon>
        <taxon>Pseudomonadati</taxon>
        <taxon>Pseudomonadota</taxon>
        <taxon>Betaproteobacteria</taxon>
        <taxon>Burkholderiales</taxon>
        <taxon>Comamonadaceae</taxon>
        <taxon>Ramlibacter</taxon>
    </lineage>
</organism>
<name>A0A6N8IUS6_9BURK</name>
<comment type="subcellular location">
    <subcellularLocation>
        <location evidence="5">Cell inner membrane</location>
        <topology evidence="5">Multi-pass membrane protein</topology>
    </subcellularLocation>
</comment>
<keyword evidence="2 5" id="KW-0812">Transmembrane</keyword>
<dbReference type="PANTHER" id="PTHR36917:SF1">
    <property type="entry name" value="INNER MEMBRANE-SPANNING PROTEIN YCIB"/>
    <property type="match status" value="1"/>
</dbReference>